<dbReference type="KEGG" id="sky:D0C37_20790"/>
<name>A0A385DEF8_9ACTN</name>
<accession>A0A385DEF8</accession>
<dbReference type="Proteomes" id="UP000259636">
    <property type="component" value="Chromosome"/>
</dbReference>
<gene>
    <name evidence="1" type="ORF">D0C37_20790</name>
</gene>
<protein>
    <submittedName>
        <fullName evidence="1">Uncharacterized protein</fullName>
    </submittedName>
</protein>
<dbReference type="EMBL" id="CP031742">
    <property type="protein sequence ID" value="AXQ56795.1"/>
    <property type="molecule type" value="Genomic_DNA"/>
</dbReference>
<dbReference type="AlphaFoldDB" id="A0A385DEF8"/>
<organism evidence="1 2">
    <name type="scientific">Streptomyces koyangensis</name>
    <dbReference type="NCBI Taxonomy" id="188770"/>
    <lineage>
        <taxon>Bacteria</taxon>
        <taxon>Bacillati</taxon>
        <taxon>Actinomycetota</taxon>
        <taxon>Actinomycetes</taxon>
        <taxon>Kitasatosporales</taxon>
        <taxon>Streptomycetaceae</taxon>
        <taxon>Streptomyces</taxon>
        <taxon>Streptomyces aurantiacus group</taxon>
    </lineage>
</organism>
<evidence type="ECO:0000313" key="1">
    <source>
        <dbReference type="EMBL" id="AXQ56795.1"/>
    </source>
</evidence>
<dbReference type="RefSeq" id="WP_101276833.1">
    <property type="nucleotide sequence ID" value="NZ_CP031742.1"/>
</dbReference>
<sequence>MTEPRTYPSPPVELPIDPWLLEGTPAPHCKVCAALAREREEALAYGDRSKAFEAGAEIRNHRHVSTP</sequence>
<reference evidence="1 2" key="1">
    <citation type="submission" date="2018-08" db="EMBL/GenBank/DDBJ databases">
        <authorList>
            <person name="Ferrada E.E."/>
            <person name="Latorre B.A."/>
        </authorList>
    </citation>
    <scope>NUCLEOTIDE SEQUENCE [LARGE SCALE GENOMIC DNA]</scope>
    <source>
        <strain evidence="1 2">VK-A60T</strain>
    </source>
</reference>
<dbReference type="GeneID" id="300116589"/>
<evidence type="ECO:0000313" key="2">
    <source>
        <dbReference type="Proteomes" id="UP000259636"/>
    </source>
</evidence>
<proteinExistence type="predicted"/>